<dbReference type="Gene3D" id="3.30.70.270">
    <property type="match status" value="1"/>
</dbReference>
<dbReference type="InterPro" id="IPR000160">
    <property type="entry name" value="GGDEF_dom"/>
</dbReference>
<dbReference type="Pfam" id="PF01590">
    <property type="entry name" value="GAF"/>
    <property type="match status" value="1"/>
</dbReference>
<comment type="caution">
    <text evidence="5">The sequence shown here is derived from an EMBL/GenBank/DDBJ whole genome shotgun (WGS) entry which is preliminary data.</text>
</comment>
<dbReference type="InterPro" id="IPR029787">
    <property type="entry name" value="Nucleotide_cyclase"/>
</dbReference>
<dbReference type="Proteomes" id="UP001595636">
    <property type="component" value="Unassembled WGS sequence"/>
</dbReference>
<dbReference type="InterPro" id="IPR035965">
    <property type="entry name" value="PAS-like_dom_sf"/>
</dbReference>
<dbReference type="InterPro" id="IPR029016">
    <property type="entry name" value="GAF-like_dom_sf"/>
</dbReference>
<dbReference type="SMART" id="SM00086">
    <property type="entry name" value="PAC"/>
    <property type="match status" value="2"/>
</dbReference>
<dbReference type="SMART" id="SM00065">
    <property type="entry name" value="GAF"/>
    <property type="match status" value="1"/>
</dbReference>
<dbReference type="InterPro" id="IPR003018">
    <property type="entry name" value="GAF"/>
</dbReference>
<evidence type="ECO:0000313" key="5">
    <source>
        <dbReference type="EMBL" id="MFC3625642.1"/>
    </source>
</evidence>
<dbReference type="InterPro" id="IPR001610">
    <property type="entry name" value="PAC"/>
</dbReference>
<dbReference type="CDD" id="cd01949">
    <property type="entry name" value="GGDEF"/>
    <property type="match status" value="1"/>
</dbReference>
<evidence type="ECO:0000259" key="2">
    <source>
        <dbReference type="PROSITE" id="PS50112"/>
    </source>
</evidence>
<accession>A0ABV7TSC5</accession>
<dbReference type="EMBL" id="JBHRYH010000012">
    <property type="protein sequence ID" value="MFC3625642.1"/>
    <property type="molecule type" value="Genomic_DNA"/>
</dbReference>
<organism evidence="5 6">
    <name type="scientific">Vogesella amnigena</name>
    <dbReference type="NCBI Taxonomy" id="1507449"/>
    <lineage>
        <taxon>Bacteria</taxon>
        <taxon>Pseudomonadati</taxon>
        <taxon>Pseudomonadota</taxon>
        <taxon>Betaproteobacteria</taxon>
        <taxon>Neisseriales</taxon>
        <taxon>Chromobacteriaceae</taxon>
        <taxon>Vogesella</taxon>
    </lineage>
</organism>
<dbReference type="RefSeq" id="WP_390277363.1">
    <property type="nucleotide sequence ID" value="NZ_JBHRYH010000012.1"/>
</dbReference>
<dbReference type="NCBIfam" id="TIGR00229">
    <property type="entry name" value="sensory_box"/>
    <property type="match status" value="2"/>
</dbReference>
<dbReference type="Pfam" id="PF00990">
    <property type="entry name" value="GGDEF"/>
    <property type="match status" value="1"/>
</dbReference>
<dbReference type="SUPFAM" id="SSF55785">
    <property type="entry name" value="PYP-like sensor domain (PAS domain)"/>
    <property type="match status" value="2"/>
</dbReference>
<dbReference type="SUPFAM" id="SSF55073">
    <property type="entry name" value="Nucleotide cyclase"/>
    <property type="match status" value="1"/>
</dbReference>
<dbReference type="CDD" id="cd00130">
    <property type="entry name" value="PAS"/>
    <property type="match status" value="2"/>
</dbReference>
<dbReference type="InterPro" id="IPR000014">
    <property type="entry name" value="PAS"/>
</dbReference>
<dbReference type="Gene3D" id="3.30.450.20">
    <property type="entry name" value="PAS domain"/>
    <property type="match status" value="2"/>
</dbReference>
<feature type="domain" description="PAC" evidence="3">
    <location>
        <begin position="255"/>
        <end position="307"/>
    </location>
</feature>
<dbReference type="NCBIfam" id="TIGR00254">
    <property type="entry name" value="GGDEF"/>
    <property type="match status" value="1"/>
</dbReference>
<dbReference type="Gene3D" id="3.30.450.40">
    <property type="match status" value="1"/>
</dbReference>
<dbReference type="Pfam" id="PF13426">
    <property type="entry name" value="PAS_9"/>
    <property type="match status" value="2"/>
</dbReference>
<proteinExistence type="predicted"/>
<keyword evidence="1" id="KW-0175">Coiled coil</keyword>
<feature type="domain" description="GGDEF" evidence="4">
    <location>
        <begin position="507"/>
        <end position="642"/>
    </location>
</feature>
<feature type="domain" description="PAS" evidence="2">
    <location>
        <begin position="181"/>
        <end position="224"/>
    </location>
</feature>
<dbReference type="PROSITE" id="PS50887">
    <property type="entry name" value="GGDEF"/>
    <property type="match status" value="1"/>
</dbReference>
<dbReference type="PROSITE" id="PS50113">
    <property type="entry name" value="PAC"/>
    <property type="match status" value="1"/>
</dbReference>
<dbReference type="PROSITE" id="PS50112">
    <property type="entry name" value="PAS"/>
    <property type="match status" value="2"/>
</dbReference>
<gene>
    <name evidence="5" type="ORF">ACFOKJ_05690</name>
</gene>
<dbReference type="SMART" id="SM00091">
    <property type="entry name" value="PAS"/>
    <property type="match status" value="2"/>
</dbReference>
<dbReference type="PANTHER" id="PTHR44757">
    <property type="entry name" value="DIGUANYLATE CYCLASE DGCP"/>
    <property type="match status" value="1"/>
</dbReference>
<evidence type="ECO:0000259" key="4">
    <source>
        <dbReference type="PROSITE" id="PS50887"/>
    </source>
</evidence>
<evidence type="ECO:0000313" key="6">
    <source>
        <dbReference type="Proteomes" id="UP001595636"/>
    </source>
</evidence>
<dbReference type="InterPro" id="IPR043128">
    <property type="entry name" value="Rev_trsase/Diguanyl_cyclase"/>
</dbReference>
<feature type="domain" description="PAS" evidence="2">
    <location>
        <begin position="347"/>
        <end position="419"/>
    </location>
</feature>
<evidence type="ECO:0000259" key="3">
    <source>
        <dbReference type="PROSITE" id="PS50113"/>
    </source>
</evidence>
<reference evidence="6" key="1">
    <citation type="journal article" date="2019" name="Int. J. Syst. Evol. Microbiol.">
        <title>The Global Catalogue of Microorganisms (GCM) 10K type strain sequencing project: providing services to taxonomists for standard genome sequencing and annotation.</title>
        <authorList>
            <consortium name="The Broad Institute Genomics Platform"/>
            <consortium name="The Broad Institute Genome Sequencing Center for Infectious Disease"/>
            <person name="Wu L."/>
            <person name="Ma J."/>
        </authorList>
    </citation>
    <scope>NUCLEOTIDE SEQUENCE [LARGE SCALE GENOMIC DNA]</scope>
    <source>
        <strain evidence="6">KCTC 42195</strain>
    </source>
</reference>
<name>A0ABV7TSC5_9NEIS</name>
<dbReference type="SMART" id="SM00267">
    <property type="entry name" value="GGDEF"/>
    <property type="match status" value="1"/>
</dbReference>
<protein>
    <submittedName>
        <fullName evidence="5">PAS domain S-box protein</fullName>
    </submittedName>
</protein>
<sequence>MPQAALSPFESERLTLLKALHLLDTPPEPAFDRITRLACQLLQVPIALVSLVDERRQWFKSRVGLEACETPREYAFCAHAILQTEPLVVNDARRDPRFVDNPLVTSAPGIRFYAGVQLRSRQGYPLGTLCIIDNKTRELSATELALLQDLAGIVNEQLLQRERSQLAQQQISNAQQLMQAREQRFQLIFERAGDGIALVGPEGSWLSVNDALCQITGYPQQELLALHFSDLGYPGDAAIGEAERQAMARGELDRYQLEKRYLRKDGSLCWVSITVTRQDDGLDGQPYLIVIVKDIQARKQAEQELAALQQALEQRVEERTAQLQQANNQLTAAMVRQQQIEQQLRKREAELSAVLEHASDAYICIDEHGTVIAWNRQASETLGWSPAEAIGRQLDELIIPEAQRAAHRAGMLRYQQSGEAVVLGRRLELAALTRTGAMLPVELSIRALQLDDQLIFSAFLHDISERKQAEARREYEARHDALTSLPNRRAFFEQLQLAQQRVQQQAQPLALLFIDLDGFKEVNDQYGHDAGDTVLRVMAQRLRDVAGADSLIARLGGDEMIVLLQRPGLAEAEVQALAEQVRDAVALPVPLDEDGKVGMVSASIGVAMQQPGEQFSPDQLVASADRAMYGAKRSGKARVRWS</sequence>
<evidence type="ECO:0000256" key="1">
    <source>
        <dbReference type="SAM" id="Coils"/>
    </source>
</evidence>
<dbReference type="InterPro" id="IPR052155">
    <property type="entry name" value="Biofilm_reg_signaling"/>
</dbReference>
<keyword evidence="6" id="KW-1185">Reference proteome</keyword>
<dbReference type="PANTHER" id="PTHR44757:SF2">
    <property type="entry name" value="BIOFILM ARCHITECTURE MAINTENANCE PROTEIN MBAA"/>
    <property type="match status" value="1"/>
</dbReference>
<dbReference type="InterPro" id="IPR000700">
    <property type="entry name" value="PAS-assoc_C"/>
</dbReference>
<feature type="coiled-coil region" evidence="1">
    <location>
        <begin position="291"/>
        <end position="343"/>
    </location>
</feature>
<dbReference type="SUPFAM" id="SSF55781">
    <property type="entry name" value="GAF domain-like"/>
    <property type="match status" value="1"/>
</dbReference>